<organism evidence="1 2">
    <name type="scientific">Lachnoanaerobaculum umeaense</name>
    <dbReference type="NCBI Taxonomy" id="617123"/>
    <lineage>
        <taxon>Bacteria</taxon>
        <taxon>Bacillati</taxon>
        <taxon>Bacillota</taxon>
        <taxon>Clostridia</taxon>
        <taxon>Lachnospirales</taxon>
        <taxon>Lachnospiraceae</taxon>
        <taxon>Lachnoanaerobaculum</taxon>
    </lineage>
</organism>
<accession>A0A385PYV3</accession>
<evidence type="ECO:0000313" key="1">
    <source>
        <dbReference type="EMBL" id="AYA98477.1"/>
    </source>
</evidence>
<name>A0A385PYV3_9FIRM</name>
<dbReference type="OrthoDB" id="191172at2"/>
<dbReference type="KEGG" id="lua:D4A81_00180"/>
<dbReference type="AlphaFoldDB" id="A0A385PYV3"/>
<sequence>MIKTTSMLLEELSSYANPKAKLSRMVDAGDCVRISKGLYETDKNVSAYLLAGSIYGPSYISFEYALSYYGLIPEAVYTVTNATFDKKKKKIYETEFGTFTYCDIPSAAFPFGINLIKEGDYFYRIAEPEKALCDKLYSMHPVPNIRELEILLTDDLRIDKNELIKLNIEKVEFLTEKYKAGNVRKLGKLIRSLQNE</sequence>
<gene>
    <name evidence="1" type="ORF">D4A81_00180</name>
</gene>
<reference evidence="1 2" key="1">
    <citation type="submission" date="2018-09" db="EMBL/GenBank/DDBJ databases">
        <title>Genome sequencing of Lachnoanaerobaculum umeaense DSM 23576.</title>
        <authorList>
            <person name="Kook J.-K."/>
            <person name="Park S.-N."/>
            <person name="Lim Y.K."/>
        </authorList>
    </citation>
    <scope>NUCLEOTIDE SEQUENCE [LARGE SCALE GENOMIC DNA]</scope>
    <source>
        <strain evidence="2">DSM 23576 \ CCUG 58757</strain>
    </source>
</reference>
<dbReference type="RefSeq" id="WP_111525548.1">
    <property type="nucleotide sequence ID" value="NZ_CP032364.1"/>
</dbReference>
<dbReference type="EMBL" id="CP032364">
    <property type="protein sequence ID" value="AYA98477.1"/>
    <property type="molecule type" value="Genomic_DNA"/>
</dbReference>
<dbReference type="Proteomes" id="UP000265562">
    <property type="component" value="Chromosome"/>
</dbReference>
<evidence type="ECO:0000313" key="2">
    <source>
        <dbReference type="Proteomes" id="UP000265562"/>
    </source>
</evidence>
<keyword evidence="2" id="KW-1185">Reference proteome</keyword>
<proteinExistence type="predicted"/>
<protein>
    <submittedName>
        <fullName evidence="1">Uncharacterized protein</fullName>
    </submittedName>
</protein>